<dbReference type="Pfam" id="PF00672">
    <property type="entry name" value="HAMP"/>
    <property type="match status" value="1"/>
</dbReference>
<evidence type="ECO:0000313" key="4">
    <source>
        <dbReference type="Proteomes" id="UP000611708"/>
    </source>
</evidence>
<protein>
    <submittedName>
        <fullName evidence="3">HAMP domain-containing protein</fullName>
    </submittedName>
</protein>
<dbReference type="InterPro" id="IPR003660">
    <property type="entry name" value="HAMP_dom"/>
</dbReference>
<dbReference type="RefSeq" id="WP_196264999.1">
    <property type="nucleotide sequence ID" value="NZ_JADQDN010000010.1"/>
</dbReference>
<dbReference type="CDD" id="cd06225">
    <property type="entry name" value="HAMP"/>
    <property type="match status" value="1"/>
</dbReference>
<organism evidence="3 4">
    <name type="scientific">Microvirga terrestris</name>
    <dbReference type="NCBI Taxonomy" id="2791024"/>
    <lineage>
        <taxon>Bacteria</taxon>
        <taxon>Pseudomonadati</taxon>
        <taxon>Pseudomonadota</taxon>
        <taxon>Alphaproteobacteria</taxon>
        <taxon>Hyphomicrobiales</taxon>
        <taxon>Methylobacteriaceae</taxon>
        <taxon>Microvirga</taxon>
    </lineage>
</organism>
<dbReference type="Gene3D" id="6.10.340.10">
    <property type="match status" value="1"/>
</dbReference>
<comment type="caution">
    <text evidence="3">The sequence shown here is derived from an EMBL/GenBank/DDBJ whole genome shotgun (WGS) entry which is preliminary data.</text>
</comment>
<dbReference type="PANTHER" id="PTHR32089">
    <property type="entry name" value="METHYL-ACCEPTING CHEMOTAXIS PROTEIN MCPB"/>
    <property type="match status" value="1"/>
</dbReference>
<evidence type="ECO:0000313" key="3">
    <source>
        <dbReference type="EMBL" id="MBF9197636.1"/>
    </source>
</evidence>
<evidence type="ECO:0000259" key="2">
    <source>
        <dbReference type="PROSITE" id="PS50885"/>
    </source>
</evidence>
<dbReference type="SUPFAM" id="SSF158472">
    <property type="entry name" value="HAMP domain-like"/>
    <property type="match status" value="1"/>
</dbReference>
<dbReference type="EMBL" id="JADQDN010000010">
    <property type="protein sequence ID" value="MBF9197636.1"/>
    <property type="molecule type" value="Genomic_DNA"/>
</dbReference>
<gene>
    <name evidence="3" type="ORF">I2H36_16480</name>
</gene>
<evidence type="ECO:0000256" key="1">
    <source>
        <dbReference type="SAM" id="Phobius"/>
    </source>
</evidence>
<dbReference type="PROSITE" id="PS50885">
    <property type="entry name" value="HAMP"/>
    <property type="match status" value="1"/>
</dbReference>
<sequence>MRFLNNLKLLTKLAIPVTIFVAITAGLIFLADIGLNHMAQDTQKLVEQEVARQVLTLQINAEVNEASIQEKNIILYEPGDLMNSAAKQFDKYKDAALQHADELLALADTAERKASYTEVKTQVANYFGFMEKSIERARVNDDSGALKISNGEGRDVRIKIRGLLAERIEGAKKSLAQAADDADALASSTSWMLISSAAVGILVALGLIGAITVYGITRPLGSMTGAMGRLASGDLEVSVTGVERKDEVGQLARS</sequence>
<dbReference type="InterPro" id="IPR024478">
    <property type="entry name" value="HlyB_4HB_MCP"/>
</dbReference>
<keyword evidence="1" id="KW-0812">Transmembrane</keyword>
<feature type="transmembrane region" description="Helical" evidence="1">
    <location>
        <begin position="191"/>
        <end position="216"/>
    </location>
</feature>
<dbReference type="Proteomes" id="UP000611708">
    <property type="component" value="Unassembled WGS sequence"/>
</dbReference>
<name>A0ABS0HVV7_9HYPH</name>
<feature type="domain" description="HAMP" evidence="2">
    <location>
        <begin position="214"/>
        <end position="254"/>
    </location>
</feature>
<keyword evidence="4" id="KW-1185">Reference proteome</keyword>
<keyword evidence="1" id="KW-1133">Transmembrane helix</keyword>
<proteinExistence type="predicted"/>
<reference evidence="3 4" key="1">
    <citation type="submission" date="2020-11" db="EMBL/GenBank/DDBJ databases">
        <authorList>
            <person name="Kim M.K."/>
        </authorList>
    </citation>
    <scope>NUCLEOTIDE SEQUENCE [LARGE SCALE GENOMIC DNA]</scope>
    <source>
        <strain evidence="3 4">BT290</strain>
    </source>
</reference>
<dbReference type="Pfam" id="PF12729">
    <property type="entry name" value="4HB_MCP_1"/>
    <property type="match status" value="1"/>
</dbReference>
<feature type="transmembrane region" description="Helical" evidence="1">
    <location>
        <begin position="13"/>
        <end position="35"/>
    </location>
</feature>
<accession>A0ABS0HVV7</accession>
<feature type="non-terminal residue" evidence="3">
    <location>
        <position position="254"/>
    </location>
</feature>
<dbReference type="PANTHER" id="PTHR32089:SF112">
    <property type="entry name" value="LYSOZYME-LIKE PROTEIN-RELATED"/>
    <property type="match status" value="1"/>
</dbReference>
<keyword evidence="1" id="KW-0472">Membrane</keyword>